<gene>
    <name evidence="9" type="ORF">EG68_01564</name>
</gene>
<dbReference type="SUPFAM" id="SSF46689">
    <property type="entry name" value="Homeodomain-like"/>
    <property type="match status" value="1"/>
</dbReference>
<dbReference type="FunFam" id="1.10.10.60:FF:000081">
    <property type="entry name" value="Empty spiracles homeobox 2"/>
    <property type="match status" value="1"/>
</dbReference>
<dbReference type="Gene3D" id="1.10.10.60">
    <property type="entry name" value="Homeodomain-like"/>
    <property type="match status" value="1"/>
</dbReference>
<evidence type="ECO:0000256" key="2">
    <source>
        <dbReference type="ARBA" id="ARBA00023125"/>
    </source>
</evidence>
<dbReference type="GO" id="GO:0007420">
    <property type="term" value="P:brain development"/>
    <property type="evidence" value="ECO:0007669"/>
    <property type="project" value="TreeGrafter"/>
</dbReference>
<dbReference type="PRINTS" id="PR00024">
    <property type="entry name" value="HOMEOBOX"/>
</dbReference>
<dbReference type="Pfam" id="PF00046">
    <property type="entry name" value="Homeodomain"/>
    <property type="match status" value="1"/>
</dbReference>
<dbReference type="InterPro" id="IPR017970">
    <property type="entry name" value="Homeobox_CS"/>
</dbReference>
<evidence type="ECO:0000256" key="6">
    <source>
        <dbReference type="RuleBase" id="RU000682"/>
    </source>
</evidence>
<comment type="caution">
    <text evidence="9">The sequence shown here is derived from an EMBL/GenBank/DDBJ whole genome shotgun (WGS) entry which is preliminary data.</text>
</comment>
<reference evidence="9" key="1">
    <citation type="submission" date="2019-07" db="EMBL/GenBank/DDBJ databases">
        <title>Annotation for the trematode Paragonimus miyazaki's.</title>
        <authorList>
            <person name="Choi Y.-J."/>
        </authorList>
    </citation>
    <scope>NUCLEOTIDE SEQUENCE</scope>
    <source>
        <strain evidence="9">Japan</strain>
    </source>
</reference>
<dbReference type="InterPro" id="IPR000047">
    <property type="entry name" value="HTH_motif"/>
</dbReference>
<keyword evidence="4 5" id="KW-0539">Nucleus</keyword>
<evidence type="ECO:0000313" key="10">
    <source>
        <dbReference type="Proteomes" id="UP000822476"/>
    </source>
</evidence>
<organism evidence="9 10">
    <name type="scientific">Paragonimus skrjabini miyazakii</name>
    <dbReference type="NCBI Taxonomy" id="59628"/>
    <lineage>
        <taxon>Eukaryota</taxon>
        <taxon>Metazoa</taxon>
        <taxon>Spiralia</taxon>
        <taxon>Lophotrochozoa</taxon>
        <taxon>Platyhelminthes</taxon>
        <taxon>Trematoda</taxon>
        <taxon>Digenea</taxon>
        <taxon>Plagiorchiida</taxon>
        <taxon>Troglotremata</taxon>
        <taxon>Troglotrematidae</taxon>
        <taxon>Paragonimus</taxon>
    </lineage>
</organism>
<accession>A0A8S9ZAZ6</accession>
<dbReference type="EMBL" id="JTDE01000445">
    <property type="protein sequence ID" value="KAF7261228.1"/>
    <property type="molecule type" value="Genomic_DNA"/>
</dbReference>
<evidence type="ECO:0000256" key="5">
    <source>
        <dbReference type="PROSITE-ProRule" id="PRU00108"/>
    </source>
</evidence>
<feature type="compositionally biased region" description="Acidic residues" evidence="7">
    <location>
        <begin position="403"/>
        <end position="415"/>
    </location>
</feature>
<comment type="subcellular location">
    <subcellularLocation>
        <location evidence="1 5 6">Nucleus</location>
    </subcellularLocation>
</comment>
<dbReference type="PANTHER" id="PTHR24339:SF28">
    <property type="entry name" value="E5-RELATED"/>
    <property type="match status" value="1"/>
</dbReference>
<feature type="DNA-binding region" description="Homeobox" evidence="5">
    <location>
        <begin position="340"/>
        <end position="399"/>
    </location>
</feature>
<dbReference type="PROSITE" id="PS00027">
    <property type="entry name" value="HOMEOBOX_1"/>
    <property type="match status" value="1"/>
</dbReference>
<dbReference type="AlphaFoldDB" id="A0A8S9ZAZ6"/>
<evidence type="ECO:0000256" key="3">
    <source>
        <dbReference type="ARBA" id="ARBA00023155"/>
    </source>
</evidence>
<protein>
    <recommendedName>
        <fullName evidence="8">Homeobox domain-containing protein</fullName>
    </recommendedName>
</protein>
<dbReference type="GO" id="GO:0000981">
    <property type="term" value="F:DNA-binding transcription factor activity, RNA polymerase II-specific"/>
    <property type="evidence" value="ECO:0007669"/>
    <property type="project" value="InterPro"/>
</dbReference>
<keyword evidence="2 5" id="KW-0238">DNA-binding</keyword>
<dbReference type="InterPro" id="IPR009057">
    <property type="entry name" value="Homeodomain-like_sf"/>
</dbReference>
<dbReference type="Proteomes" id="UP000822476">
    <property type="component" value="Unassembled WGS sequence"/>
</dbReference>
<evidence type="ECO:0000259" key="8">
    <source>
        <dbReference type="PROSITE" id="PS50071"/>
    </source>
</evidence>
<dbReference type="InterPro" id="IPR001356">
    <property type="entry name" value="HD"/>
</dbReference>
<dbReference type="GO" id="GO:0000978">
    <property type="term" value="F:RNA polymerase II cis-regulatory region sequence-specific DNA binding"/>
    <property type="evidence" value="ECO:0007669"/>
    <property type="project" value="TreeGrafter"/>
</dbReference>
<keyword evidence="3 5" id="KW-0371">Homeobox</keyword>
<evidence type="ECO:0000313" key="9">
    <source>
        <dbReference type="EMBL" id="KAF7261228.1"/>
    </source>
</evidence>
<dbReference type="PANTHER" id="PTHR24339">
    <property type="entry name" value="HOMEOBOX PROTEIN EMX-RELATED"/>
    <property type="match status" value="1"/>
</dbReference>
<dbReference type="InterPro" id="IPR020479">
    <property type="entry name" value="HD_metazoa"/>
</dbReference>
<feature type="domain" description="Homeobox" evidence="8">
    <location>
        <begin position="338"/>
        <end position="398"/>
    </location>
</feature>
<dbReference type="GO" id="GO:0030182">
    <property type="term" value="P:neuron differentiation"/>
    <property type="evidence" value="ECO:0007669"/>
    <property type="project" value="TreeGrafter"/>
</dbReference>
<sequence length="535" mass="59975">MPGFNVADLVESSTVSLRNSNHSCYSHSEMKEDDPKATPSTASLDSSSLTVLINSMLPYLDSHTMESSIYNSGVNVKSAERPGKPNSSIYGWRVSAKTHAHPYKMDVNGYLHQPSPLTGNRLVKSSGCRSNSEIGLRQTEEPSEVRTDTDVLSTPVGPFWEFMASNPNVLQRVLCLTPDMIEQTLHQVPRHNNSPLYTRGPTVASEPRPRSNVFSKFLPAEVKRYLKEFYSLIKPRNGEEFMAGTQQHKLHDEHADDQTYVPKDQQNAAHISAPYSIGTQAGGNLDARFWWDPRCVTELLVATSHRKTYLDQQSTKTCCPPLVGYGPGGNVYFPSDLRKPKRIRTAFSPQQLFQLESTFERNHYVVGQERKDLASNLGLTETQVKVWFQNRRTKYKRLRLDDKDEGADSPYEMDDTSLSPRSKSAIQSDEEINVSVVSCEPQCNNQYRSHKEIAGCEQSQRREGGQAFSPRCLTSTRDLTLQALTGISDLCCKPDSACQTTQYFPSPTVSQSENGNTEQQCIDVNQSETNPLVQK</sequence>
<dbReference type="CDD" id="cd00086">
    <property type="entry name" value="homeodomain"/>
    <property type="match status" value="1"/>
</dbReference>
<feature type="region of interest" description="Disordered" evidence="7">
    <location>
        <begin position="24"/>
        <end position="43"/>
    </location>
</feature>
<evidence type="ECO:0000256" key="7">
    <source>
        <dbReference type="SAM" id="MobiDB-lite"/>
    </source>
</evidence>
<keyword evidence="10" id="KW-1185">Reference proteome</keyword>
<feature type="compositionally biased region" description="Polar residues" evidence="7">
    <location>
        <begin position="416"/>
        <end position="427"/>
    </location>
</feature>
<evidence type="ECO:0000256" key="1">
    <source>
        <dbReference type="ARBA" id="ARBA00004123"/>
    </source>
</evidence>
<dbReference type="InterPro" id="IPR050877">
    <property type="entry name" value="EMX-VAX-Noto_Homeobox_TFs"/>
</dbReference>
<dbReference type="PROSITE" id="PS50071">
    <property type="entry name" value="HOMEOBOX_2"/>
    <property type="match status" value="1"/>
</dbReference>
<dbReference type="GO" id="GO:0005634">
    <property type="term" value="C:nucleus"/>
    <property type="evidence" value="ECO:0007669"/>
    <property type="project" value="UniProtKB-SubCell"/>
</dbReference>
<feature type="region of interest" description="Disordered" evidence="7">
    <location>
        <begin position="399"/>
        <end position="427"/>
    </location>
</feature>
<dbReference type="PRINTS" id="PR00031">
    <property type="entry name" value="HTHREPRESSR"/>
</dbReference>
<proteinExistence type="predicted"/>
<dbReference type="SMART" id="SM00389">
    <property type="entry name" value="HOX"/>
    <property type="match status" value="1"/>
</dbReference>
<evidence type="ECO:0000256" key="4">
    <source>
        <dbReference type="ARBA" id="ARBA00023242"/>
    </source>
</evidence>
<name>A0A8S9ZAZ6_9TREM</name>
<dbReference type="OrthoDB" id="6159439at2759"/>